<evidence type="ECO:0000313" key="1">
    <source>
        <dbReference type="EMBL" id="RGD59206.1"/>
    </source>
</evidence>
<proteinExistence type="predicted"/>
<protein>
    <submittedName>
        <fullName evidence="1">Uncharacterized protein</fullName>
    </submittedName>
</protein>
<comment type="caution">
    <text evidence="1">The sequence shown here is derived from an EMBL/GenBank/DDBJ whole genome shotgun (WGS) entry which is preliminary data.</text>
</comment>
<sequence>MHIPAYAHDTIRAALPALPTGRQMASLECCVCGAPFGRDLGAVPLGPSPEAGLSGCRPCLSRLVTRARETRDAALARSAEQVRKDSKAWESVRDHYLARLDAVRQTAEEVAELAANAEVPALRIAWLSISLESAHTWIPDTPEPPATVDREDRLLTNAEMLLSSAMITAREAVADRLVYHLVNEAQPEEPEMCEELECAEDCSGRHDTSHIDCGPDAIFEDLLEHGITIEEPGPAPLSPRLAALFAPRPEEPPPLFPGLEEQASAVLSRLGIDADDPEVLLSAAAAGLAAEALLNEPLDAIRAAPGGPNAGDVFAQGVDLYRRARKALVAARDGGPERLGAFTAVASDLDLPWAGGSSFTLRAASGPVADFVRNIEGQVWITEEVMRRQGWRDALVHRAFTAVFKATHHFGMPGWSAVVDSAMKRFTSLDRVSAPSELADLGEVETALLQEPDRLGVNALGWLIRHAVLG</sequence>
<dbReference type="Proteomes" id="UP000263377">
    <property type="component" value="Unassembled WGS sequence"/>
</dbReference>
<accession>A0A372ZTI1</accession>
<reference evidence="1 2" key="1">
    <citation type="submission" date="2018-08" db="EMBL/GenBank/DDBJ databases">
        <title>Diversity &amp; Physiological Properties of Lignin-Decomposing Actinobacteria from Soil.</title>
        <authorList>
            <person name="Roh S.G."/>
            <person name="Kim S.B."/>
        </authorList>
    </citation>
    <scope>NUCLEOTIDE SEQUENCE [LARGE SCALE GENOMIC DNA]</scope>
    <source>
        <strain evidence="1 2">MMS17-GH009</strain>
    </source>
</reference>
<evidence type="ECO:0000313" key="2">
    <source>
        <dbReference type="Proteomes" id="UP000263377"/>
    </source>
</evidence>
<keyword evidence="2" id="KW-1185">Reference proteome</keyword>
<organism evidence="1 2">
    <name type="scientific">Kitasatospora xanthocidica</name>
    <dbReference type="NCBI Taxonomy" id="83382"/>
    <lineage>
        <taxon>Bacteria</taxon>
        <taxon>Bacillati</taxon>
        <taxon>Actinomycetota</taxon>
        <taxon>Actinomycetes</taxon>
        <taxon>Kitasatosporales</taxon>
        <taxon>Streptomycetaceae</taxon>
        <taxon>Kitasatospora</taxon>
    </lineage>
</organism>
<dbReference type="AlphaFoldDB" id="A0A372ZTI1"/>
<gene>
    <name evidence="1" type="ORF">DR950_16715</name>
</gene>
<name>A0A372ZTI1_9ACTN</name>
<dbReference type="EMBL" id="QVIG01000001">
    <property type="protein sequence ID" value="RGD59206.1"/>
    <property type="molecule type" value="Genomic_DNA"/>
</dbReference>